<dbReference type="EMBL" id="JANVFU010000021">
    <property type="protein sequence ID" value="KAJ3738955.1"/>
    <property type="molecule type" value="Genomic_DNA"/>
</dbReference>
<accession>A0A9W8NQJ6</accession>
<dbReference type="InterPro" id="IPR045340">
    <property type="entry name" value="DUF6533"/>
</dbReference>
<reference evidence="3 4" key="1">
    <citation type="journal article" date="2023" name="Proc. Natl. Acad. Sci. U.S.A.">
        <title>A global phylogenomic analysis of the shiitake genus Lentinula.</title>
        <authorList>
            <person name="Sierra-Patev S."/>
            <person name="Min B."/>
            <person name="Naranjo-Ortiz M."/>
            <person name="Looney B."/>
            <person name="Konkel Z."/>
            <person name="Slot J.C."/>
            <person name="Sakamoto Y."/>
            <person name="Steenwyk J.L."/>
            <person name="Rokas A."/>
            <person name="Carro J."/>
            <person name="Camarero S."/>
            <person name="Ferreira P."/>
            <person name="Molpeceres G."/>
            <person name="Ruiz-Duenas F.J."/>
            <person name="Serrano A."/>
            <person name="Henrissat B."/>
            <person name="Drula E."/>
            <person name="Hughes K.W."/>
            <person name="Mata J.L."/>
            <person name="Ishikawa N.K."/>
            <person name="Vargas-Isla R."/>
            <person name="Ushijima S."/>
            <person name="Smith C.A."/>
            <person name="Donoghue J."/>
            <person name="Ahrendt S."/>
            <person name="Andreopoulos W."/>
            <person name="He G."/>
            <person name="LaButti K."/>
            <person name="Lipzen A."/>
            <person name="Ng V."/>
            <person name="Riley R."/>
            <person name="Sandor L."/>
            <person name="Barry K."/>
            <person name="Martinez A.T."/>
            <person name="Xiao Y."/>
            <person name="Gibbons J.G."/>
            <person name="Terashima K."/>
            <person name="Grigoriev I.V."/>
            <person name="Hibbett D."/>
        </authorList>
    </citation>
    <scope>NUCLEOTIDE SEQUENCE [LARGE SCALE GENOMIC DNA]</scope>
    <source>
        <strain evidence="3 4">TFB7810</strain>
    </source>
</reference>
<evidence type="ECO:0000313" key="3">
    <source>
        <dbReference type="EMBL" id="KAJ3738955.1"/>
    </source>
</evidence>
<comment type="caution">
    <text evidence="3">The sequence shown here is derived from an EMBL/GenBank/DDBJ whole genome shotgun (WGS) entry which is preliminary data.</text>
</comment>
<keyword evidence="1" id="KW-1133">Transmembrane helix</keyword>
<protein>
    <recommendedName>
        <fullName evidence="2">DUF6533 domain-containing protein</fullName>
    </recommendedName>
</protein>
<evidence type="ECO:0000259" key="2">
    <source>
        <dbReference type="Pfam" id="PF20151"/>
    </source>
</evidence>
<dbReference type="Proteomes" id="UP001142393">
    <property type="component" value="Unassembled WGS sequence"/>
</dbReference>
<dbReference type="Pfam" id="PF20151">
    <property type="entry name" value="DUF6533"/>
    <property type="match status" value="1"/>
</dbReference>
<sequence>MELNSSEIEKLQIVTYVTVSFLTLLVYDWSISLTREVIRVWRSRWSVVKVLYLYTRYAPFIVMAIAAQERISSTCNRMTFTTVFAGVIIGISDRHLCYEQRPYFIIKSRRNHWKIVLFRIQGVKCGIILTLLTAWKTLDLSNEFHLGQVVSMIYCEATIVNDRMAGLFYYFMILPITIANMAVFLLAPVNFFSLGILVREIYQLVLHVREVSEHDPEDVEDEDDLLPTFIIEEAIEPYNCVVTTPVTIFAYLIGPLVTRTPILTTRITYLFTCCWSRSTTRHSRFVGVHALQDQVSILTLYVVNHRIKRDISLGRFSRSASNQVQLSVNIDNKNNKETAFTLEEKHSL</sequence>
<feature type="domain" description="DUF6533" evidence="2">
    <location>
        <begin position="16"/>
        <end position="61"/>
    </location>
</feature>
<gene>
    <name evidence="3" type="ORF">DFH05DRAFT_1464286</name>
</gene>
<keyword evidence="1" id="KW-0472">Membrane</keyword>
<feature type="transmembrane region" description="Helical" evidence="1">
    <location>
        <begin position="167"/>
        <end position="192"/>
    </location>
</feature>
<feature type="transmembrane region" description="Helical" evidence="1">
    <location>
        <begin position="46"/>
        <end position="66"/>
    </location>
</feature>
<name>A0A9W8NQJ6_9AGAR</name>
<evidence type="ECO:0000256" key="1">
    <source>
        <dbReference type="SAM" id="Phobius"/>
    </source>
</evidence>
<keyword evidence="1" id="KW-0812">Transmembrane</keyword>
<organism evidence="3 4">
    <name type="scientific">Lentinula detonsa</name>
    <dbReference type="NCBI Taxonomy" id="2804962"/>
    <lineage>
        <taxon>Eukaryota</taxon>
        <taxon>Fungi</taxon>
        <taxon>Dikarya</taxon>
        <taxon>Basidiomycota</taxon>
        <taxon>Agaricomycotina</taxon>
        <taxon>Agaricomycetes</taxon>
        <taxon>Agaricomycetidae</taxon>
        <taxon>Agaricales</taxon>
        <taxon>Marasmiineae</taxon>
        <taxon>Omphalotaceae</taxon>
        <taxon>Lentinula</taxon>
    </lineage>
</organism>
<feature type="transmembrane region" description="Helical" evidence="1">
    <location>
        <begin position="13"/>
        <end position="34"/>
    </location>
</feature>
<keyword evidence="4" id="KW-1185">Reference proteome</keyword>
<proteinExistence type="predicted"/>
<feature type="transmembrane region" description="Helical" evidence="1">
    <location>
        <begin position="78"/>
        <end position="96"/>
    </location>
</feature>
<dbReference type="AlphaFoldDB" id="A0A9W8NQJ6"/>
<evidence type="ECO:0000313" key="4">
    <source>
        <dbReference type="Proteomes" id="UP001142393"/>
    </source>
</evidence>